<protein>
    <submittedName>
        <fullName evidence="2">Uncharacterized protein</fullName>
    </submittedName>
</protein>
<keyword evidence="1" id="KW-0472">Membrane</keyword>
<reference evidence="2" key="3">
    <citation type="submission" date="2025-09" db="UniProtKB">
        <authorList>
            <consortium name="Ensembl"/>
        </authorList>
    </citation>
    <scope>IDENTIFICATION</scope>
</reference>
<dbReference type="AlphaFoldDB" id="A0A8C3CQU9"/>
<evidence type="ECO:0000256" key="1">
    <source>
        <dbReference type="SAM" id="Phobius"/>
    </source>
</evidence>
<sequence length="108" mass="12644">NLSFAYLLQVLLVIFLSLLTRYECLYSIHSHRHTYPSMRYAATQICQDESLHLKSGWELFSFCNFSGLLGIFLHTYSVNSPLIHKIVYQEAKLISRLVFISFYISLFI</sequence>
<feature type="transmembrane region" description="Helical" evidence="1">
    <location>
        <begin position="6"/>
        <end position="28"/>
    </location>
</feature>
<keyword evidence="1" id="KW-0812">Transmembrane</keyword>
<keyword evidence="3" id="KW-1185">Reference proteome</keyword>
<evidence type="ECO:0000313" key="3">
    <source>
        <dbReference type="Proteomes" id="UP000694556"/>
    </source>
</evidence>
<dbReference type="Proteomes" id="UP000694556">
    <property type="component" value="Chromosome 1"/>
</dbReference>
<reference evidence="2" key="1">
    <citation type="submission" date="2018-09" db="EMBL/GenBank/DDBJ databases">
        <title>Common duck and Muscovy duck high density SNP chip.</title>
        <authorList>
            <person name="Vignal A."/>
            <person name="Thebault N."/>
            <person name="Warren W.C."/>
        </authorList>
    </citation>
    <scope>NUCLEOTIDE SEQUENCE [LARGE SCALE GENOMIC DNA]</scope>
</reference>
<dbReference type="Ensembl" id="ENSCMMT00000026624.1">
    <property type="protein sequence ID" value="ENSCMMP00000024324.1"/>
    <property type="gene ID" value="ENSCMMG00000015104.1"/>
</dbReference>
<evidence type="ECO:0000313" key="2">
    <source>
        <dbReference type="Ensembl" id="ENSCMMP00000024324.1"/>
    </source>
</evidence>
<reference evidence="2" key="2">
    <citation type="submission" date="2025-08" db="UniProtKB">
        <authorList>
            <consortium name="Ensembl"/>
        </authorList>
    </citation>
    <scope>IDENTIFICATION</scope>
</reference>
<proteinExistence type="predicted"/>
<organism evidence="2 3">
    <name type="scientific">Cairina moschata</name>
    <name type="common">Muscovy duck</name>
    <dbReference type="NCBI Taxonomy" id="8855"/>
    <lineage>
        <taxon>Eukaryota</taxon>
        <taxon>Metazoa</taxon>
        <taxon>Chordata</taxon>
        <taxon>Craniata</taxon>
        <taxon>Vertebrata</taxon>
        <taxon>Euteleostomi</taxon>
        <taxon>Archelosauria</taxon>
        <taxon>Archosauria</taxon>
        <taxon>Dinosauria</taxon>
        <taxon>Saurischia</taxon>
        <taxon>Theropoda</taxon>
        <taxon>Coelurosauria</taxon>
        <taxon>Aves</taxon>
        <taxon>Neognathae</taxon>
        <taxon>Galloanserae</taxon>
        <taxon>Anseriformes</taxon>
        <taxon>Anatidae</taxon>
        <taxon>Anatinae</taxon>
        <taxon>Cairina</taxon>
    </lineage>
</organism>
<name>A0A8C3CQU9_CAIMO</name>
<accession>A0A8C3CQU9</accession>
<keyword evidence="1" id="KW-1133">Transmembrane helix</keyword>